<accession>D6WE45</accession>
<protein>
    <recommendedName>
        <fullName evidence="3">MULE transposase domain-containing protein</fullName>
    </recommendedName>
</protein>
<dbReference type="AlphaFoldDB" id="D6WE45"/>
<dbReference type="PhylomeDB" id="D6WE45"/>
<dbReference type="eggNOG" id="ENOG502SGRS">
    <property type="taxonomic scope" value="Eukaryota"/>
</dbReference>
<evidence type="ECO:0000313" key="1">
    <source>
        <dbReference type="EMBL" id="EFA00379.1"/>
    </source>
</evidence>
<evidence type="ECO:0008006" key="3">
    <source>
        <dbReference type="Google" id="ProtNLM"/>
    </source>
</evidence>
<dbReference type="InParanoid" id="D6WE45"/>
<reference evidence="1 2" key="2">
    <citation type="journal article" date="2010" name="Nucleic Acids Res.">
        <title>BeetleBase in 2010: revisions to provide comprehensive genomic information for Tribolium castaneum.</title>
        <authorList>
            <person name="Kim H.S."/>
            <person name="Murphy T."/>
            <person name="Xia J."/>
            <person name="Caragea D."/>
            <person name="Park Y."/>
            <person name="Beeman R.W."/>
            <person name="Lorenzen M.D."/>
            <person name="Butcher S."/>
            <person name="Manak J.R."/>
            <person name="Brown S.J."/>
        </authorList>
    </citation>
    <scope>GENOME REANNOTATION</scope>
    <source>
        <strain evidence="1 2">Georgia GA2</strain>
    </source>
</reference>
<proteinExistence type="predicted"/>
<gene>
    <name evidence="1" type="primary">GLEAN_03225</name>
    <name evidence="1" type="ORF">TcasGA2_TC003225</name>
</gene>
<reference evidence="1 2" key="1">
    <citation type="journal article" date="2008" name="Nature">
        <title>The genome of the model beetle and pest Tribolium castaneum.</title>
        <authorList>
            <consortium name="Tribolium Genome Sequencing Consortium"/>
            <person name="Richards S."/>
            <person name="Gibbs R.A."/>
            <person name="Weinstock G.M."/>
            <person name="Brown S.J."/>
            <person name="Denell R."/>
            <person name="Beeman R.W."/>
            <person name="Gibbs R."/>
            <person name="Beeman R.W."/>
            <person name="Brown S.J."/>
            <person name="Bucher G."/>
            <person name="Friedrich M."/>
            <person name="Grimmelikhuijzen C.J."/>
            <person name="Klingler M."/>
            <person name="Lorenzen M."/>
            <person name="Richards S."/>
            <person name="Roth S."/>
            <person name="Schroder R."/>
            <person name="Tautz D."/>
            <person name="Zdobnov E.M."/>
            <person name="Muzny D."/>
            <person name="Gibbs R.A."/>
            <person name="Weinstock G.M."/>
            <person name="Attaway T."/>
            <person name="Bell S."/>
            <person name="Buhay C.J."/>
            <person name="Chandrabose M.N."/>
            <person name="Chavez D."/>
            <person name="Clerk-Blankenburg K.P."/>
            <person name="Cree A."/>
            <person name="Dao M."/>
            <person name="Davis C."/>
            <person name="Chacko J."/>
            <person name="Dinh H."/>
            <person name="Dugan-Rocha S."/>
            <person name="Fowler G."/>
            <person name="Garner T.T."/>
            <person name="Garnes J."/>
            <person name="Gnirke A."/>
            <person name="Hawes A."/>
            <person name="Hernandez J."/>
            <person name="Hines S."/>
            <person name="Holder M."/>
            <person name="Hume J."/>
            <person name="Jhangiani S.N."/>
            <person name="Joshi V."/>
            <person name="Khan Z.M."/>
            <person name="Jackson L."/>
            <person name="Kovar C."/>
            <person name="Kowis A."/>
            <person name="Lee S."/>
            <person name="Lewis L.R."/>
            <person name="Margolis J."/>
            <person name="Morgan M."/>
            <person name="Nazareth L.V."/>
            <person name="Nguyen N."/>
            <person name="Okwuonu G."/>
            <person name="Parker D."/>
            <person name="Richards S."/>
            <person name="Ruiz S.J."/>
            <person name="Santibanez J."/>
            <person name="Savard J."/>
            <person name="Scherer S.E."/>
            <person name="Schneider B."/>
            <person name="Sodergren E."/>
            <person name="Tautz D."/>
            <person name="Vattahil S."/>
            <person name="Villasana D."/>
            <person name="White C.S."/>
            <person name="Wright R."/>
            <person name="Park Y."/>
            <person name="Beeman R.W."/>
            <person name="Lord J."/>
            <person name="Oppert B."/>
            <person name="Lorenzen M."/>
            <person name="Brown S."/>
            <person name="Wang L."/>
            <person name="Savard J."/>
            <person name="Tautz D."/>
            <person name="Richards S."/>
            <person name="Weinstock G."/>
            <person name="Gibbs R.A."/>
            <person name="Liu Y."/>
            <person name="Worley K."/>
            <person name="Weinstock G."/>
            <person name="Elsik C.G."/>
            <person name="Reese J.T."/>
            <person name="Elhaik E."/>
            <person name="Landan G."/>
            <person name="Graur D."/>
            <person name="Arensburger P."/>
            <person name="Atkinson P."/>
            <person name="Beeman R.W."/>
            <person name="Beidler J."/>
            <person name="Brown S.J."/>
            <person name="Demuth J.P."/>
            <person name="Drury D.W."/>
            <person name="Du Y.Z."/>
            <person name="Fujiwara H."/>
            <person name="Lorenzen M."/>
            <person name="Maselli V."/>
            <person name="Osanai M."/>
            <person name="Park Y."/>
            <person name="Robertson H.M."/>
            <person name="Tu Z."/>
            <person name="Wang J.J."/>
            <person name="Wang S."/>
            <person name="Richards S."/>
            <person name="Song H."/>
            <person name="Zhang L."/>
            <person name="Sodergren E."/>
            <person name="Werner D."/>
            <person name="Stanke M."/>
            <person name="Morgenstern B."/>
            <person name="Solovyev V."/>
            <person name="Kosarev P."/>
            <person name="Brown G."/>
            <person name="Chen H.C."/>
            <person name="Ermolaeva O."/>
            <person name="Hlavina W."/>
            <person name="Kapustin Y."/>
            <person name="Kiryutin B."/>
            <person name="Kitts P."/>
            <person name="Maglott D."/>
            <person name="Pruitt K."/>
            <person name="Sapojnikov V."/>
            <person name="Souvorov A."/>
            <person name="Mackey A.J."/>
            <person name="Waterhouse R.M."/>
            <person name="Wyder S."/>
            <person name="Zdobnov E.M."/>
            <person name="Zdobnov E.M."/>
            <person name="Wyder S."/>
            <person name="Kriventseva E.V."/>
            <person name="Kadowaki T."/>
            <person name="Bork P."/>
            <person name="Aranda M."/>
            <person name="Bao R."/>
            <person name="Beermann A."/>
            <person name="Berns N."/>
            <person name="Bolognesi R."/>
            <person name="Bonneton F."/>
            <person name="Bopp D."/>
            <person name="Brown S.J."/>
            <person name="Bucher G."/>
            <person name="Butts T."/>
            <person name="Chaumot A."/>
            <person name="Denell R.E."/>
            <person name="Ferrier D.E."/>
            <person name="Friedrich M."/>
            <person name="Gordon C.M."/>
            <person name="Jindra M."/>
            <person name="Klingler M."/>
            <person name="Lan Q."/>
            <person name="Lattorff H.M."/>
            <person name="Laudet V."/>
            <person name="von Levetsow C."/>
            <person name="Liu Z."/>
            <person name="Lutz R."/>
            <person name="Lynch J.A."/>
            <person name="da Fonseca R.N."/>
            <person name="Posnien N."/>
            <person name="Reuter R."/>
            <person name="Roth S."/>
            <person name="Savard J."/>
            <person name="Schinko J.B."/>
            <person name="Schmitt C."/>
            <person name="Schoppmeier M."/>
            <person name="Schroder R."/>
            <person name="Shippy T.D."/>
            <person name="Simonnet F."/>
            <person name="Marques-Souza H."/>
            <person name="Tautz D."/>
            <person name="Tomoyasu Y."/>
            <person name="Trauner J."/>
            <person name="Van der Zee M."/>
            <person name="Vervoort M."/>
            <person name="Wittkopp N."/>
            <person name="Wimmer E.A."/>
            <person name="Yang X."/>
            <person name="Jones A.K."/>
            <person name="Sattelle D.B."/>
            <person name="Ebert P.R."/>
            <person name="Nelson D."/>
            <person name="Scott J.G."/>
            <person name="Beeman R.W."/>
            <person name="Muthukrishnan S."/>
            <person name="Kramer K.J."/>
            <person name="Arakane Y."/>
            <person name="Beeman R.W."/>
            <person name="Zhu Q."/>
            <person name="Hogenkamp D."/>
            <person name="Dixit R."/>
            <person name="Oppert B."/>
            <person name="Jiang H."/>
            <person name="Zou Z."/>
            <person name="Marshall J."/>
            <person name="Elpidina E."/>
            <person name="Vinokurov K."/>
            <person name="Oppert C."/>
            <person name="Zou Z."/>
            <person name="Evans J."/>
            <person name="Lu Z."/>
            <person name="Zhao P."/>
            <person name="Sumathipala N."/>
            <person name="Altincicek B."/>
            <person name="Vilcinskas A."/>
            <person name="Williams M."/>
            <person name="Hultmark D."/>
            <person name="Hetru C."/>
            <person name="Jiang H."/>
            <person name="Grimmelikhuijzen C.J."/>
            <person name="Hauser F."/>
            <person name="Cazzamali G."/>
            <person name="Williamson M."/>
            <person name="Park Y."/>
            <person name="Li B."/>
            <person name="Tanaka Y."/>
            <person name="Predel R."/>
            <person name="Neupert S."/>
            <person name="Schachtner J."/>
            <person name="Verleyen P."/>
            <person name="Raible F."/>
            <person name="Bork P."/>
            <person name="Friedrich M."/>
            <person name="Walden K.K."/>
            <person name="Robertson H.M."/>
            <person name="Angeli S."/>
            <person name="Foret S."/>
            <person name="Bucher G."/>
            <person name="Schuetz S."/>
            <person name="Maleszka R."/>
            <person name="Wimmer E.A."/>
            <person name="Beeman R.W."/>
            <person name="Lorenzen M."/>
            <person name="Tomoyasu Y."/>
            <person name="Miller S.C."/>
            <person name="Grossmann D."/>
            <person name="Bucher G."/>
        </authorList>
    </citation>
    <scope>NUCLEOTIDE SEQUENCE [LARGE SCALE GENOMIC DNA]</scope>
    <source>
        <strain evidence="1 2">Georgia GA2</strain>
    </source>
</reference>
<keyword evidence="2" id="KW-1185">Reference proteome</keyword>
<name>D6WE45_TRICA</name>
<evidence type="ECO:0000313" key="2">
    <source>
        <dbReference type="Proteomes" id="UP000007266"/>
    </source>
</evidence>
<dbReference type="Proteomes" id="UP000007266">
    <property type="component" value="Linkage group 3"/>
</dbReference>
<dbReference type="OMA" id="CCAHFMK"/>
<dbReference type="STRING" id="7070.D6WE45"/>
<dbReference type="HOGENOM" id="CLU_601780_0_0_1"/>
<dbReference type="EMBL" id="KQ971318">
    <property type="protein sequence ID" value="EFA00379.1"/>
    <property type="molecule type" value="Genomic_DNA"/>
</dbReference>
<sequence length="455" mass="53376">MCTKKIKSQTLSKLDRDTDEFFDLIKMSRENRQYIYRVFEPLTVYLFSIEQLEVIKHALSQTNNGFIVLHLDATGSVVHSPPETKKRVYYYAGVVHIKDKELVCPVFEMITSEHDGYSIGSWLQAFESFIVKSKQLKWSIFSYVVTDFSFAFINAITTQWNKMDDISVYLNIVYDYITSETTVRPKITLKLCCAHFMKLITNDINKICGSNKTQKKFFKHSIAAVFMKTSLPEVEKWFKKMVLITSKEFLDLDGKLSNVISKMFDTLNNSKDLEDIDEETETETEDTEIPHTLYQKSKFYRHFFKICEQDKKMINSAIDSDNINIFYNPLILDLILKKYLPILPLWSNIYPNLRDRDSIERFSNAPVENWFCQVKNNILKTTGLRLRCTRFIRAVREVVLSKSKECALNIDKNQCAIIKKKRIQTKNIDLGLESEENWNKKIKSDKKKSYFEKTN</sequence>
<organism evidence="1 2">
    <name type="scientific">Tribolium castaneum</name>
    <name type="common">Red flour beetle</name>
    <dbReference type="NCBI Taxonomy" id="7070"/>
    <lineage>
        <taxon>Eukaryota</taxon>
        <taxon>Metazoa</taxon>
        <taxon>Ecdysozoa</taxon>
        <taxon>Arthropoda</taxon>
        <taxon>Hexapoda</taxon>
        <taxon>Insecta</taxon>
        <taxon>Pterygota</taxon>
        <taxon>Neoptera</taxon>
        <taxon>Endopterygota</taxon>
        <taxon>Coleoptera</taxon>
        <taxon>Polyphaga</taxon>
        <taxon>Cucujiformia</taxon>
        <taxon>Tenebrionidae</taxon>
        <taxon>Tenebrionidae incertae sedis</taxon>
        <taxon>Tribolium</taxon>
    </lineage>
</organism>